<feature type="signal peptide" evidence="1">
    <location>
        <begin position="1"/>
        <end position="29"/>
    </location>
</feature>
<reference evidence="2" key="1">
    <citation type="submission" date="2021-01" db="EMBL/GenBank/DDBJ databases">
        <title>Whole genome shotgun sequence of Sphaerisporangium rufum NBRC 109079.</title>
        <authorList>
            <person name="Komaki H."/>
            <person name="Tamura T."/>
        </authorList>
    </citation>
    <scope>NUCLEOTIDE SEQUENCE</scope>
    <source>
        <strain evidence="2">NBRC 109079</strain>
    </source>
</reference>
<evidence type="ECO:0000256" key="1">
    <source>
        <dbReference type="SAM" id="SignalP"/>
    </source>
</evidence>
<protein>
    <submittedName>
        <fullName evidence="2">Uncharacterized protein</fullName>
    </submittedName>
</protein>
<evidence type="ECO:0000313" key="2">
    <source>
        <dbReference type="EMBL" id="GII75318.1"/>
    </source>
</evidence>
<sequence>MRAARRCLLIVMALAALLVAPLGMGAAHASPAVGAAGGFGLKAWTDLPQGTAAPSALAADESYCIPVAGPGIKMTFYCDIKQPSTLWVYCTGVTVEIRLEVGRWAPSGSCPGYRGYQLVPRL</sequence>
<feature type="chain" id="PRO_5038124104" evidence="1">
    <location>
        <begin position="30"/>
        <end position="122"/>
    </location>
</feature>
<name>A0A919QWU5_9ACTN</name>
<comment type="caution">
    <text evidence="2">The sequence shown here is derived from an EMBL/GenBank/DDBJ whole genome shotgun (WGS) entry which is preliminary data.</text>
</comment>
<organism evidence="2 3">
    <name type="scientific">Sphaerisporangium rufum</name>
    <dbReference type="NCBI Taxonomy" id="1381558"/>
    <lineage>
        <taxon>Bacteria</taxon>
        <taxon>Bacillati</taxon>
        <taxon>Actinomycetota</taxon>
        <taxon>Actinomycetes</taxon>
        <taxon>Streptosporangiales</taxon>
        <taxon>Streptosporangiaceae</taxon>
        <taxon>Sphaerisporangium</taxon>
    </lineage>
</organism>
<dbReference type="RefSeq" id="WP_203981972.1">
    <property type="nucleotide sequence ID" value="NZ_BOOU01000003.1"/>
</dbReference>
<keyword evidence="1" id="KW-0732">Signal</keyword>
<dbReference type="Proteomes" id="UP000655287">
    <property type="component" value="Unassembled WGS sequence"/>
</dbReference>
<evidence type="ECO:0000313" key="3">
    <source>
        <dbReference type="Proteomes" id="UP000655287"/>
    </source>
</evidence>
<keyword evidence="3" id="KW-1185">Reference proteome</keyword>
<dbReference type="EMBL" id="BOOU01000003">
    <property type="protein sequence ID" value="GII75318.1"/>
    <property type="molecule type" value="Genomic_DNA"/>
</dbReference>
<gene>
    <name evidence="2" type="ORF">Sru01_03000</name>
</gene>
<proteinExistence type="predicted"/>
<dbReference type="AlphaFoldDB" id="A0A919QWU5"/>
<accession>A0A919QWU5</accession>